<dbReference type="RefSeq" id="WP_187775060.1">
    <property type="nucleotide sequence ID" value="NZ_CP038437.2"/>
</dbReference>
<evidence type="ECO:0000256" key="6">
    <source>
        <dbReference type="ARBA" id="ARBA00022729"/>
    </source>
</evidence>
<dbReference type="Gene3D" id="3.10.20.410">
    <property type="match status" value="1"/>
</dbReference>
<keyword evidence="3" id="KW-0813">Transport</keyword>
<comment type="similarity">
    <text evidence="2">Belongs to the fimbrial export usher family.</text>
</comment>
<evidence type="ECO:0000256" key="8">
    <source>
        <dbReference type="ARBA" id="ARBA00023237"/>
    </source>
</evidence>
<feature type="domain" description="PapC N-terminal" evidence="9">
    <location>
        <begin position="20"/>
        <end position="166"/>
    </location>
</feature>
<evidence type="ECO:0000256" key="2">
    <source>
        <dbReference type="ARBA" id="ARBA00008064"/>
    </source>
</evidence>
<dbReference type="InterPro" id="IPR000015">
    <property type="entry name" value="Fimb_usher"/>
</dbReference>
<dbReference type="KEGG" id="hbh:E4T21_21205"/>
<evidence type="ECO:0000256" key="3">
    <source>
        <dbReference type="ARBA" id="ARBA00022448"/>
    </source>
</evidence>
<keyword evidence="11" id="KW-1185">Reference proteome</keyword>
<evidence type="ECO:0000256" key="7">
    <source>
        <dbReference type="ARBA" id="ARBA00023136"/>
    </source>
</evidence>
<dbReference type="InterPro" id="IPR037224">
    <property type="entry name" value="PapC_N_sf"/>
</dbReference>
<sequence length="827" mass="89645">MSLSISDISVAFAEEESILEFDPRFLRGNGSNVNLTHFERSNLLTDGRYELSVWLNDKDVFDQEMLVVTSPDGETTQCFSESALQQWGVNLEALPDQPLLQRQIQQQCLEVKTLIPNAEVSVDSASLRADVSIPQIYLGQVKRGYISPSDWDNGITAGFLGYMANAFHSRPDTGESSTRYNANLGAGFNIGDWRWRHNANIQGGDETGYEAINTYAQRDVTAVTAQFTAGEYFTPGDQFNSVPFTGVQLASDDQMLPESERGFAPVIRGIANSSAVVTVRQANAVIYETSVPPGEFVINDLYATSFAGDLEVTVTEADGSEHSFTLPFSSVVQLLRPGASRFSATLGQYRNVEGSDGPLFSQATYRRGINNFMTVYGGGTLAEQYAASIVGAAFATPIGALSADATVSRAQDVRISSGEHETLSGESYRISYSKRLDTSATNVSLAAYRFSTDEFLNFADYAQLESGNSSFDSLRRERDRLQVSVSQPLGRYGNLGVSGISSSWWDERADTTTFQVNYNHSFDWGSLSLSASRDLSDDVAETRYFASFSFPIGQGTQRPRLSLSSNYEDSDNYQLRTSVNGIAGKRDQGSYQLYASNNTFIGESSGEFGGSLQWNTPATALGANASIGDASNQYSASVSGTVLAHSEGLVFSPERGETMALIKAEGADGAALRSSRGTFVNEQGYALAATLTPYRYNRLSLDTSALDHSIELGSTGQDVVPTRGAIVAVEYPTNSGLPVLISVTNRHEVPFASSVIDPQTGKMITMVGQGGLIYFRGTYSALEVELEPDITCQLQLPDIESLPVDEHGYHRLELPCSSAEQRLSIAG</sequence>
<evidence type="ECO:0000313" key="11">
    <source>
        <dbReference type="Proteomes" id="UP000324285"/>
    </source>
</evidence>
<dbReference type="Proteomes" id="UP000324285">
    <property type="component" value="Chromosome"/>
</dbReference>
<reference evidence="10" key="1">
    <citation type="submission" date="2021-02" db="EMBL/GenBank/DDBJ databases">
        <title>Strain Y2R2, a novel species of the genus Halomonas.</title>
        <authorList>
            <person name="Huang H."/>
        </authorList>
    </citation>
    <scope>NUCLEOTIDE SEQUENCE</scope>
    <source>
        <strain evidence="10">Y2R2</strain>
    </source>
</reference>
<dbReference type="InterPro" id="IPR042186">
    <property type="entry name" value="FimD_plug_dom"/>
</dbReference>
<dbReference type="AlphaFoldDB" id="A0A856QV60"/>
<dbReference type="Pfam" id="PF00577">
    <property type="entry name" value="Usher"/>
    <property type="match status" value="1"/>
</dbReference>
<dbReference type="GO" id="GO:0009279">
    <property type="term" value="C:cell outer membrane"/>
    <property type="evidence" value="ECO:0007669"/>
    <property type="project" value="UniProtKB-SubCell"/>
</dbReference>
<evidence type="ECO:0000313" key="10">
    <source>
        <dbReference type="EMBL" id="QEM83805.2"/>
    </source>
</evidence>
<keyword evidence="7" id="KW-0472">Membrane</keyword>
<evidence type="ECO:0000259" key="9">
    <source>
        <dbReference type="Pfam" id="PF13954"/>
    </source>
</evidence>
<dbReference type="Gene3D" id="2.60.40.2070">
    <property type="match status" value="1"/>
</dbReference>
<dbReference type="GO" id="GO:0015473">
    <property type="term" value="F:fimbrial usher porin activity"/>
    <property type="evidence" value="ECO:0007669"/>
    <property type="project" value="InterPro"/>
</dbReference>
<dbReference type="Pfam" id="PF13954">
    <property type="entry name" value="PapC_N"/>
    <property type="match status" value="1"/>
</dbReference>
<evidence type="ECO:0000256" key="4">
    <source>
        <dbReference type="ARBA" id="ARBA00022452"/>
    </source>
</evidence>
<name>A0A856QV60_9GAMM</name>
<protein>
    <submittedName>
        <fullName evidence="10">Fimbrial biogenesis outer membrane usher protein</fullName>
    </submittedName>
</protein>
<dbReference type="SUPFAM" id="SSF141729">
    <property type="entry name" value="FimD N-terminal domain-like"/>
    <property type="match status" value="1"/>
</dbReference>
<dbReference type="Gene3D" id="2.60.40.3110">
    <property type="match status" value="1"/>
</dbReference>
<gene>
    <name evidence="10" type="ORF">E4T21_21205</name>
</gene>
<evidence type="ECO:0000256" key="5">
    <source>
        <dbReference type="ARBA" id="ARBA00022692"/>
    </source>
</evidence>
<dbReference type="InterPro" id="IPR025885">
    <property type="entry name" value="PapC_N"/>
</dbReference>
<dbReference type="InterPro" id="IPR043142">
    <property type="entry name" value="PapC-like_C_sf"/>
</dbReference>
<accession>A0A856QV60</accession>
<organism evidence="10 11">
    <name type="scientific">Halomonas binhaiensis</name>
    <dbReference type="NCBI Taxonomy" id="2562282"/>
    <lineage>
        <taxon>Bacteria</taxon>
        <taxon>Pseudomonadati</taxon>
        <taxon>Pseudomonadota</taxon>
        <taxon>Gammaproteobacteria</taxon>
        <taxon>Oceanospirillales</taxon>
        <taxon>Halomonadaceae</taxon>
        <taxon>Halomonas</taxon>
    </lineage>
</organism>
<evidence type="ECO:0000256" key="1">
    <source>
        <dbReference type="ARBA" id="ARBA00004571"/>
    </source>
</evidence>
<proteinExistence type="inferred from homology"/>
<dbReference type="Gene3D" id="2.60.40.2610">
    <property type="entry name" value="Outer membrane usher protein FimD, plug domain"/>
    <property type="match status" value="1"/>
</dbReference>
<keyword evidence="6" id="KW-0732">Signal</keyword>
<keyword evidence="4" id="KW-1134">Transmembrane beta strand</keyword>
<comment type="subcellular location">
    <subcellularLocation>
        <location evidence="1">Cell outer membrane</location>
        <topology evidence="1">Multi-pass membrane protein</topology>
    </subcellularLocation>
</comment>
<keyword evidence="8" id="KW-0998">Cell outer membrane</keyword>
<keyword evidence="5" id="KW-0812">Transmembrane</keyword>
<dbReference type="PANTHER" id="PTHR30451:SF20">
    <property type="entry name" value="FIMBRIAE USHER"/>
    <property type="match status" value="1"/>
</dbReference>
<dbReference type="GO" id="GO:0009297">
    <property type="term" value="P:pilus assembly"/>
    <property type="evidence" value="ECO:0007669"/>
    <property type="project" value="InterPro"/>
</dbReference>
<dbReference type="EMBL" id="CP038437">
    <property type="protein sequence ID" value="QEM83805.2"/>
    <property type="molecule type" value="Genomic_DNA"/>
</dbReference>
<dbReference type="PANTHER" id="PTHR30451">
    <property type="entry name" value="OUTER MEMBRANE USHER PROTEIN"/>
    <property type="match status" value="1"/>
</dbReference>
<dbReference type="FunFam" id="2.60.40.3110:FF:000001">
    <property type="entry name" value="Putative fimbrial outer membrane usher"/>
    <property type="match status" value="1"/>
</dbReference>